<reference evidence="2" key="5">
    <citation type="submission" date="2025-09" db="UniProtKB">
        <authorList>
            <consortium name="Ensembl"/>
        </authorList>
    </citation>
    <scope>IDENTIFICATION</scope>
</reference>
<reference evidence="2 3" key="2">
    <citation type="journal article" date="2018" name="Annu Rev Anim Biosci">
        <title>Bat Biology, Genomes, and the Bat1K Project: To Generate Chromosome-Level Genomes for All Living Bat Species.</title>
        <authorList>
            <person name="Teeling E.C."/>
            <person name="Vernes S.C."/>
            <person name="Davalos L.M."/>
            <person name="Ray D.A."/>
            <person name="Gilbert M.T.P."/>
            <person name="Myers E."/>
        </authorList>
    </citation>
    <scope>NUCLEOTIDE SEQUENCE</scope>
</reference>
<protein>
    <submittedName>
        <fullName evidence="2">Uncharacterized protein</fullName>
    </submittedName>
</protein>
<dbReference type="Ensembl" id="ENSRFET00010001578.1">
    <property type="protein sequence ID" value="ENSRFEP00010001428.1"/>
    <property type="gene ID" value="ENSRFEG00010001068.1"/>
</dbReference>
<evidence type="ECO:0000256" key="1">
    <source>
        <dbReference type="SAM" id="Phobius"/>
    </source>
</evidence>
<keyword evidence="3" id="KW-1185">Reference proteome</keyword>
<dbReference type="InParanoid" id="A0A671DL41"/>
<keyword evidence="1" id="KW-0812">Transmembrane</keyword>
<accession>A0A671DL41</accession>
<sequence>MSHQAIIHTIAVGEMEIVLLAVYTMKRLMGVCLRGPKARSYQCFATRVQSVSCTLVSGTLVSM</sequence>
<organism evidence="2 3">
    <name type="scientific">Rhinolophus ferrumequinum</name>
    <name type="common">Greater horseshoe bat</name>
    <dbReference type="NCBI Taxonomy" id="59479"/>
    <lineage>
        <taxon>Eukaryota</taxon>
        <taxon>Metazoa</taxon>
        <taxon>Chordata</taxon>
        <taxon>Craniata</taxon>
        <taxon>Vertebrata</taxon>
        <taxon>Euteleostomi</taxon>
        <taxon>Mammalia</taxon>
        <taxon>Eutheria</taxon>
        <taxon>Laurasiatheria</taxon>
        <taxon>Chiroptera</taxon>
        <taxon>Yinpterochiroptera</taxon>
        <taxon>Rhinolophoidea</taxon>
        <taxon>Rhinolophidae</taxon>
        <taxon>Rhinolophinae</taxon>
        <taxon>Rhinolophus</taxon>
    </lineage>
</organism>
<reference evidence="3" key="3">
    <citation type="submission" date="2018-12" db="EMBL/GenBank/DDBJ databases">
        <title>G10K-VGP greater horseshoe bat female genome, primary haplotype.</title>
        <authorList>
            <person name="Teeling E."/>
            <person name="Myers G."/>
            <person name="Vernes S."/>
            <person name="Pippel M."/>
            <person name="Winkler S."/>
            <person name="Fedrigo O."/>
            <person name="Rhie A."/>
            <person name="Koren S."/>
            <person name="Phillippy A."/>
            <person name="Lewin H."/>
            <person name="Damas J."/>
            <person name="Howe K."/>
            <person name="Mountcastle J."/>
            <person name="Jarvis E.D."/>
        </authorList>
    </citation>
    <scope>NUCLEOTIDE SEQUENCE [LARGE SCALE GENOMIC DNA]</scope>
</reference>
<evidence type="ECO:0000313" key="3">
    <source>
        <dbReference type="Proteomes" id="UP000472240"/>
    </source>
</evidence>
<feature type="transmembrane region" description="Helical" evidence="1">
    <location>
        <begin position="6"/>
        <end position="25"/>
    </location>
</feature>
<proteinExistence type="predicted"/>
<dbReference type="OMA" id="RHASNTQ"/>
<dbReference type="Proteomes" id="UP000472240">
    <property type="component" value="Chromosome 5"/>
</dbReference>
<evidence type="ECO:0000313" key="2">
    <source>
        <dbReference type="Ensembl" id="ENSRFEP00010001428.1"/>
    </source>
</evidence>
<keyword evidence="1" id="KW-1133">Transmembrane helix</keyword>
<name>A0A671DL41_RHIFE</name>
<reference evidence="2 3" key="1">
    <citation type="journal article" date="2015" name="Annu Rev Anim Biosci">
        <title>The Genome 10K Project: a way forward.</title>
        <authorList>
            <person name="Koepfli K.P."/>
            <person name="Paten B."/>
            <person name="O'Brien S.J."/>
            <person name="Koepfli K.P."/>
            <person name="Paten B."/>
            <person name="Antunes A."/>
            <person name="Belov K."/>
            <person name="Bustamante C."/>
            <person name="Castoe T.A."/>
            <person name="Clawson H."/>
            <person name="Crawford A.J."/>
            <person name="Diekhans M."/>
            <person name="Distel D."/>
            <person name="Durbin R."/>
            <person name="Earl D."/>
            <person name="Fujita M.K."/>
            <person name="Gamble T."/>
            <person name="Georges A."/>
            <person name="Gemmell N."/>
            <person name="Gilbert M.T."/>
            <person name="Graves J.M."/>
            <person name="Green R.E."/>
            <person name="Hickey G."/>
            <person name="Jarvis E.D."/>
            <person name="Johnson W."/>
            <person name="Komissarov A."/>
            <person name="Korf I."/>
            <person name="Kuhn R."/>
            <person name="Larkin D.M."/>
            <person name="Lewin H."/>
            <person name="Lopez J.V."/>
            <person name="Ma J."/>
            <person name="Marques-Bonet T."/>
            <person name="Miller W."/>
            <person name="Murphy R."/>
            <person name="Pevzner P."/>
            <person name="Shapiro B."/>
            <person name="Steiner C."/>
            <person name="Tamazian G."/>
            <person name="Venkatesh B."/>
            <person name="Wang J."/>
            <person name="Wayne R."/>
            <person name="Wiley E."/>
            <person name="Yang H."/>
            <person name="Zhang G."/>
            <person name="Haussler D."/>
            <person name="Ryder O."/>
            <person name="O'Brien S.J."/>
        </authorList>
    </citation>
    <scope>NUCLEOTIDE SEQUENCE</scope>
</reference>
<dbReference type="AlphaFoldDB" id="A0A671DL41"/>
<keyword evidence="1" id="KW-0472">Membrane</keyword>
<reference evidence="2" key="4">
    <citation type="submission" date="2025-08" db="UniProtKB">
        <authorList>
            <consortium name="Ensembl"/>
        </authorList>
    </citation>
    <scope>IDENTIFICATION</scope>
</reference>